<dbReference type="RefSeq" id="WP_169847005.1">
    <property type="nucleotide sequence ID" value="NZ_MTLA01000576.1"/>
</dbReference>
<feature type="non-terminal residue" evidence="1">
    <location>
        <position position="1"/>
    </location>
</feature>
<organism evidence="1 2">
    <name type="scientific">Heyndrickxia oleronia</name>
    <dbReference type="NCBI Taxonomy" id="38875"/>
    <lineage>
        <taxon>Bacteria</taxon>
        <taxon>Bacillati</taxon>
        <taxon>Bacillota</taxon>
        <taxon>Bacilli</taxon>
        <taxon>Bacillales</taxon>
        <taxon>Bacillaceae</taxon>
        <taxon>Heyndrickxia</taxon>
    </lineage>
</organism>
<proteinExistence type="predicted"/>
<dbReference type="EMBL" id="MTLA01000576">
    <property type="protein sequence ID" value="OOP61307.1"/>
    <property type="molecule type" value="Genomic_DNA"/>
</dbReference>
<name>A0A8E2I2F5_9BACI</name>
<evidence type="ECO:0000313" key="2">
    <source>
        <dbReference type="Proteomes" id="UP000189761"/>
    </source>
</evidence>
<gene>
    <name evidence="1" type="ORF">BWZ43_25775</name>
</gene>
<reference evidence="1 2" key="1">
    <citation type="submission" date="2017-01" db="EMBL/GenBank/DDBJ databases">
        <title>Draft genome sequence of Bacillus oleronius.</title>
        <authorList>
            <person name="Allam M."/>
        </authorList>
    </citation>
    <scope>NUCLEOTIDE SEQUENCE [LARGE SCALE GENOMIC DNA]</scope>
    <source>
        <strain evidence="1 2">DSM 9356</strain>
    </source>
</reference>
<dbReference type="AlphaFoldDB" id="A0A8E2I2F5"/>
<comment type="caution">
    <text evidence="1">The sequence shown here is derived from an EMBL/GenBank/DDBJ whole genome shotgun (WGS) entry which is preliminary data.</text>
</comment>
<keyword evidence="2" id="KW-1185">Reference proteome</keyword>
<evidence type="ECO:0000313" key="1">
    <source>
        <dbReference type="EMBL" id="OOP61307.1"/>
    </source>
</evidence>
<accession>A0A8E2I2F5</accession>
<sequence length="72" mass="8585">KYRDARGEYEELEKLLDPFTFNHVEDIIDQINNKESLIIHPNYSKLKETYANVHGWDSNKKLADVIVNYMKE</sequence>
<dbReference type="Proteomes" id="UP000189761">
    <property type="component" value="Unassembled WGS sequence"/>
</dbReference>
<protein>
    <submittedName>
        <fullName evidence="1">Uncharacterized protein</fullName>
    </submittedName>
</protein>